<evidence type="ECO:0000256" key="1">
    <source>
        <dbReference type="ARBA" id="ARBA00022723"/>
    </source>
</evidence>
<dbReference type="PANTHER" id="PTHR24093">
    <property type="entry name" value="CATION TRANSPORTING ATPASE"/>
    <property type="match status" value="1"/>
</dbReference>
<dbReference type="SUPFAM" id="SSF81665">
    <property type="entry name" value="Calcium ATPase, transmembrane domain M"/>
    <property type="match status" value="1"/>
</dbReference>
<feature type="transmembrane region" description="Helical" evidence="3">
    <location>
        <begin position="290"/>
        <end position="308"/>
    </location>
</feature>
<reference evidence="5" key="1">
    <citation type="submission" date="2023-03" db="EMBL/GenBank/DDBJ databases">
        <authorList>
            <person name="Julca I."/>
        </authorList>
    </citation>
    <scope>NUCLEOTIDE SEQUENCE</scope>
</reference>
<dbReference type="InterPro" id="IPR036412">
    <property type="entry name" value="HAD-like_sf"/>
</dbReference>
<keyword evidence="2" id="KW-0460">Magnesium</keyword>
<evidence type="ECO:0000313" key="5">
    <source>
        <dbReference type="EMBL" id="CAI9118345.1"/>
    </source>
</evidence>
<evidence type="ECO:0000313" key="6">
    <source>
        <dbReference type="Proteomes" id="UP001161247"/>
    </source>
</evidence>
<evidence type="ECO:0000259" key="4">
    <source>
        <dbReference type="Pfam" id="PF00689"/>
    </source>
</evidence>
<accession>A0AAV1EFD4</accession>
<name>A0AAV1EFD4_OLDCO</name>
<evidence type="ECO:0000256" key="3">
    <source>
        <dbReference type="SAM" id="Phobius"/>
    </source>
</evidence>
<dbReference type="PANTHER" id="PTHR24093:SF518">
    <property type="entry name" value="CALCIUM-TRANSPORTING ATPASE"/>
    <property type="match status" value="1"/>
</dbReference>
<dbReference type="Gene3D" id="1.20.1110.10">
    <property type="entry name" value="Calcium-transporting ATPase, transmembrane domain"/>
    <property type="match status" value="1"/>
</dbReference>
<feature type="transmembrane region" description="Helical" evidence="3">
    <location>
        <begin position="320"/>
        <end position="339"/>
    </location>
</feature>
<keyword evidence="3" id="KW-1133">Transmembrane helix</keyword>
<dbReference type="SUPFAM" id="SSF56784">
    <property type="entry name" value="HAD-like"/>
    <property type="match status" value="1"/>
</dbReference>
<keyword evidence="3" id="KW-0812">Transmembrane</keyword>
<dbReference type="EMBL" id="OX459126">
    <property type="protein sequence ID" value="CAI9118345.1"/>
    <property type="molecule type" value="Genomic_DNA"/>
</dbReference>
<proteinExistence type="predicted"/>
<evidence type="ECO:0000256" key="2">
    <source>
        <dbReference type="ARBA" id="ARBA00022842"/>
    </source>
</evidence>
<organism evidence="5 6">
    <name type="scientific">Oldenlandia corymbosa var. corymbosa</name>
    <dbReference type="NCBI Taxonomy" id="529605"/>
    <lineage>
        <taxon>Eukaryota</taxon>
        <taxon>Viridiplantae</taxon>
        <taxon>Streptophyta</taxon>
        <taxon>Embryophyta</taxon>
        <taxon>Tracheophyta</taxon>
        <taxon>Spermatophyta</taxon>
        <taxon>Magnoliopsida</taxon>
        <taxon>eudicotyledons</taxon>
        <taxon>Gunneridae</taxon>
        <taxon>Pentapetalae</taxon>
        <taxon>asterids</taxon>
        <taxon>lamiids</taxon>
        <taxon>Gentianales</taxon>
        <taxon>Rubiaceae</taxon>
        <taxon>Rubioideae</taxon>
        <taxon>Spermacoceae</taxon>
        <taxon>Hedyotis-Oldenlandia complex</taxon>
        <taxon>Oldenlandia</taxon>
    </lineage>
</organism>
<dbReference type="Proteomes" id="UP001161247">
    <property type="component" value="Chromosome 9"/>
</dbReference>
<feature type="domain" description="Cation-transporting P-type ATPase C-terminal" evidence="4">
    <location>
        <begin position="205"/>
        <end position="374"/>
    </location>
</feature>
<dbReference type="Pfam" id="PF00689">
    <property type="entry name" value="Cation_ATPase_C"/>
    <property type="match status" value="1"/>
</dbReference>
<dbReference type="GO" id="GO:0005388">
    <property type="term" value="F:P-type calcium transporter activity"/>
    <property type="evidence" value="ECO:0007669"/>
    <property type="project" value="TreeGrafter"/>
</dbReference>
<sequence>MEELLQEAIGLNVTRSRLTSTLGSSLSVEAALIGWADRQLNLWCGLLKPENVLPGHIVQGLEFRNFTVQERLERVDQIRVLAAATPSDKSLMVQSLKDKGRMVAYVGRGLGDAQAIKEANVGLYYRTEWGAEILNSSSDIVIRENNLLLILEILKWGRGFYGSIQTYTQFWLSAIFVDLVTGFVMTIFPKGSFSVYEMVSSGEEPIPILQLLWVKLILGAVASLSTLTKRPSDDLLSKPPRDPNEPLVTDGMHGNMSAQALYQILALLAIHFTGETLLNMKADEKSTVIFNTYVLCQIFMLINAKLYVRRNISGNMRVKKWFWGIIDIIVILQLLMVEVLKSIAGMRRLDFKQWGLCIFIAAASTPITWLLRYIAPLKIPYLSSAQGLNPKSKGE</sequence>
<dbReference type="InterPro" id="IPR023298">
    <property type="entry name" value="ATPase_P-typ_TM_dom_sf"/>
</dbReference>
<dbReference type="InterPro" id="IPR006068">
    <property type="entry name" value="ATPase_P-typ_cation-transptr_C"/>
</dbReference>
<keyword evidence="3" id="KW-0472">Membrane</keyword>
<feature type="transmembrane region" description="Helical" evidence="3">
    <location>
        <begin position="351"/>
        <end position="371"/>
    </location>
</feature>
<keyword evidence="6" id="KW-1185">Reference proteome</keyword>
<keyword evidence="1" id="KW-0479">Metal-binding</keyword>
<protein>
    <submittedName>
        <fullName evidence="5">OLC1v1019904C1</fullName>
    </submittedName>
</protein>
<dbReference type="GO" id="GO:0005886">
    <property type="term" value="C:plasma membrane"/>
    <property type="evidence" value="ECO:0007669"/>
    <property type="project" value="TreeGrafter"/>
</dbReference>
<dbReference type="AlphaFoldDB" id="A0AAV1EFD4"/>
<dbReference type="GO" id="GO:0046872">
    <property type="term" value="F:metal ion binding"/>
    <property type="evidence" value="ECO:0007669"/>
    <property type="project" value="UniProtKB-KW"/>
</dbReference>
<gene>
    <name evidence="5" type="ORF">OLC1_LOCUS24235</name>
</gene>